<name>A0A1I7YKY6_9BILA</name>
<proteinExistence type="predicted"/>
<sequence>MRRRDSGFTDSTEMERSRARPDNGVAAHGLRLAAGRSPNRSPAPSIHLPAGVRATGPNRLRRSKIELDGPADGSHQNNYHYTRRAQRHPLLTQGYFMASGPTTDSELCLTETVRKRSDL</sequence>
<keyword evidence="2" id="KW-1185">Reference proteome</keyword>
<evidence type="ECO:0000313" key="2">
    <source>
        <dbReference type="Proteomes" id="UP000095287"/>
    </source>
</evidence>
<feature type="region of interest" description="Disordered" evidence="1">
    <location>
        <begin position="1"/>
        <end position="58"/>
    </location>
</feature>
<dbReference type="WBParaSite" id="L893_g1742.t1">
    <property type="protein sequence ID" value="L893_g1742.t1"/>
    <property type="gene ID" value="L893_g1742"/>
</dbReference>
<organism evidence="2 3">
    <name type="scientific">Steinernema glaseri</name>
    <dbReference type="NCBI Taxonomy" id="37863"/>
    <lineage>
        <taxon>Eukaryota</taxon>
        <taxon>Metazoa</taxon>
        <taxon>Ecdysozoa</taxon>
        <taxon>Nematoda</taxon>
        <taxon>Chromadorea</taxon>
        <taxon>Rhabditida</taxon>
        <taxon>Tylenchina</taxon>
        <taxon>Panagrolaimomorpha</taxon>
        <taxon>Strongyloidoidea</taxon>
        <taxon>Steinernematidae</taxon>
        <taxon>Steinernema</taxon>
    </lineage>
</organism>
<evidence type="ECO:0000313" key="3">
    <source>
        <dbReference type="WBParaSite" id="L893_g1742.t1"/>
    </source>
</evidence>
<accession>A0A1I7YKY6</accession>
<reference evidence="3" key="1">
    <citation type="submission" date="2016-11" db="UniProtKB">
        <authorList>
            <consortium name="WormBaseParasite"/>
        </authorList>
    </citation>
    <scope>IDENTIFICATION</scope>
</reference>
<dbReference type="AlphaFoldDB" id="A0A1I7YKY6"/>
<dbReference type="Proteomes" id="UP000095287">
    <property type="component" value="Unplaced"/>
</dbReference>
<evidence type="ECO:0000256" key="1">
    <source>
        <dbReference type="SAM" id="MobiDB-lite"/>
    </source>
</evidence>
<feature type="compositionally biased region" description="Basic and acidic residues" evidence="1">
    <location>
        <begin position="1"/>
        <end position="21"/>
    </location>
</feature>
<protein>
    <submittedName>
        <fullName evidence="3">Uncharacterized protein</fullName>
    </submittedName>
</protein>